<dbReference type="Proteomes" id="UP000076809">
    <property type="component" value="Chromosome"/>
</dbReference>
<comment type="subcellular location">
    <subcellularLocation>
        <location evidence="1">Membrane</location>
    </subcellularLocation>
</comment>
<evidence type="ECO:0000313" key="8">
    <source>
        <dbReference type="Proteomes" id="UP000076809"/>
    </source>
</evidence>
<accession>A0AAC9B4C2</accession>
<dbReference type="EMBL" id="CP014774">
    <property type="protein sequence ID" value="ANB51377.1"/>
    <property type="molecule type" value="Genomic_DNA"/>
</dbReference>
<dbReference type="PANTHER" id="PTHR10465:SF0">
    <property type="entry name" value="SARCALUMENIN"/>
    <property type="match status" value="1"/>
</dbReference>
<dbReference type="InterPro" id="IPR027417">
    <property type="entry name" value="P-loop_NTPase"/>
</dbReference>
<protein>
    <recommendedName>
        <fullName evidence="6">Dynamin N-terminal domain-containing protein</fullName>
    </recommendedName>
</protein>
<dbReference type="Pfam" id="PF00350">
    <property type="entry name" value="Dynamin_N"/>
    <property type="match status" value="1"/>
</dbReference>
<dbReference type="RefSeq" id="WP_064337869.1">
    <property type="nucleotide sequence ID" value="NZ_CP014774.1"/>
</dbReference>
<proteinExistence type="predicted"/>
<evidence type="ECO:0000256" key="1">
    <source>
        <dbReference type="ARBA" id="ARBA00004370"/>
    </source>
</evidence>
<dbReference type="SUPFAM" id="SSF52540">
    <property type="entry name" value="P-loop containing nucleoside triphosphate hydrolases"/>
    <property type="match status" value="1"/>
</dbReference>
<keyword evidence="4" id="KW-0342">GTP-binding</keyword>
<dbReference type="InterPro" id="IPR045063">
    <property type="entry name" value="Dynamin_N"/>
</dbReference>
<feature type="domain" description="Dynamin N-terminal" evidence="6">
    <location>
        <begin position="2"/>
        <end position="204"/>
    </location>
</feature>
<gene>
    <name evidence="7" type="ORF">WM43_01135</name>
</gene>
<sequence>MGQVKAGKSTFLNALLFDGRPILPEAATPKTANLTKVVYGERYSLQVEYYSQQEWNEIVGQANQAGEGDASKVARELVAMGQASGIDLTQHWQRMGGEEHCETFYADDLAGLQGLLNQYAGNNGRYTALVKSTMLTLPDEQLKGFEVVDTPGLNDPVQSRSQKTRDYMANCDVVFFLSRCSQFLDKSDVGLLGEQLPGKGVKRLVLVAGQFDSAILDDGYDRSSLDETDNNIRRRLQRGAAETVTELVTKSRERGQDARAKVLEQLAQPVFASTFAYGFATWPEVRWGDSMCHTHRKLQEMAAECWDEPITTEQWQRLANFDALKSAYQQARCDRLPLLELQRQGFEQETQERLIEWRNGFAERIKQRIHLLKTQDLQSLALQQQNCDKRLSAIADELKAIVESVIARARKDSGEMLSQLARDRGRFRNIAYSGEVEQPFRPT</sequence>
<evidence type="ECO:0000313" key="7">
    <source>
        <dbReference type="EMBL" id="ANB51377.1"/>
    </source>
</evidence>
<dbReference type="GO" id="GO:0005525">
    <property type="term" value="F:GTP binding"/>
    <property type="evidence" value="ECO:0007669"/>
    <property type="project" value="UniProtKB-KW"/>
</dbReference>
<keyword evidence="3" id="KW-0378">Hydrolase</keyword>
<dbReference type="PANTHER" id="PTHR10465">
    <property type="entry name" value="TRANSMEMBRANE GTPASE FZO1"/>
    <property type="match status" value="1"/>
</dbReference>
<evidence type="ECO:0000256" key="3">
    <source>
        <dbReference type="ARBA" id="ARBA00022801"/>
    </source>
</evidence>
<organism evidence="7 8">
    <name type="scientific">Aeromonas veronii</name>
    <dbReference type="NCBI Taxonomy" id="654"/>
    <lineage>
        <taxon>Bacteria</taxon>
        <taxon>Pseudomonadati</taxon>
        <taxon>Pseudomonadota</taxon>
        <taxon>Gammaproteobacteria</taxon>
        <taxon>Aeromonadales</taxon>
        <taxon>Aeromonadaceae</taxon>
        <taxon>Aeromonas</taxon>
    </lineage>
</organism>
<dbReference type="GO" id="GO:0016020">
    <property type="term" value="C:membrane"/>
    <property type="evidence" value="ECO:0007669"/>
    <property type="project" value="UniProtKB-SubCell"/>
</dbReference>
<keyword evidence="2" id="KW-0547">Nucleotide-binding</keyword>
<keyword evidence="5" id="KW-0472">Membrane</keyword>
<name>A0AAC9B4C2_AERVE</name>
<evidence type="ECO:0000256" key="2">
    <source>
        <dbReference type="ARBA" id="ARBA00022741"/>
    </source>
</evidence>
<evidence type="ECO:0000256" key="5">
    <source>
        <dbReference type="ARBA" id="ARBA00023136"/>
    </source>
</evidence>
<dbReference type="GO" id="GO:0003924">
    <property type="term" value="F:GTPase activity"/>
    <property type="evidence" value="ECO:0007669"/>
    <property type="project" value="InterPro"/>
</dbReference>
<dbReference type="Gene3D" id="3.40.50.300">
    <property type="entry name" value="P-loop containing nucleotide triphosphate hydrolases"/>
    <property type="match status" value="1"/>
</dbReference>
<dbReference type="InterPro" id="IPR027094">
    <property type="entry name" value="Mitofusin_fam"/>
</dbReference>
<dbReference type="AlphaFoldDB" id="A0AAC9B4C2"/>
<evidence type="ECO:0000256" key="4">
    <source>
        <dbReference type="ARBA" id="ARBA00023134"/>
    </source>
</evidence>
<evidence type="ECO:0000259" key="6">
    <source>
        <dbReference type="Pfam" id="PF00350"/>
    </source>
</evidence>
<reference evidence="7 8" key="1">
    <citation type="journal article" date="2016" name="J. Clin. Microbiol.">
        <title>Detection and Whole-Genome Sequencing of Carbapenemase-Producing Aeromonas hydrophila Isolates from Routine Perirectal Surveillance Culture.</title>
        <authorList>
            <person name="Hughes H.Y."/>
            <person name="Conlan S.P."/>
            <person name="Lau A.F."/>
            <person name="Dekker J.P."/>
            <person name="Michelin A.V."/>
            <person name="Youn J.H."/>
            <person name="Henderson D.K."/>
            <person name="Frank K.M."/>
            <person name="Segre J.A."/>
            <person name="Palmore T.N."/>
        </authorList>
    </citation>
    <scope>NUCLEOTIDE SEQUENCE [LARGE SCALE GENOMIC DNA]</scope>
    <source>
        <strain evidence="7 8">AVNIH1</strain>
    </source>
</reference>